<reference evidence="2" key="1">
    <citation type="submission" date="2014-09" db="EMBL/GenBank/DDBJ databases">
        <authorList>
            <person name="Mudge J."/>
            <person name="Ramaraj T."/>
            <person name="Lindquist I.E."/>
            <person name="Bharti A.K."/>
            <person name="Sundararajan A."/>
            <person name="Cameron C.T."/>
            <person name="Woodward J.E."/>
            <person name="May G.D."/>
            <person name="Brubaker C."/>
            <person name="Broadhvest J."/>
            <person name="Wilkins T.A."/>
        </authorList>
    </citation>
    <scope>NUCLEOTIDE SEQUENCE</scope>
    <source>
        <strain evidence="2">cv. AKA8401</strain>
    </source>
</reference>
<accession>A0A0B0PWG0</accession>
<keyword evidence="2" id="KW-1185">Reference proteome</keyword>
<protein>
    <submittedName>
        <fullName evidence="1">Uncharacterized protein</fullName>
    </submittedName>
</protein>
<dbReference type="Proteomes" id="UP000032142">
    <property type="component" value="Unassembled WGS sequence"/>
</dbReference>
<dbReference type="EMBL" id="KN460046">
    <property type="protein sequence ID" value="KHG30783.1"/>
    <property type="molecule type" value="Genomic_DNA"/>
</dbReference>
<dbReference type="AlphaFoldDB" id="A0A0B0PWG0"/>
<organism evidence="1 2">
    <name type="scientific">Gossypium arboreum</name>
    <name type="common">Tree cotton</name>
    <name type="synonym">Gossypium nanking</name>
    <dbReference type="NCBI Taxonomy" id="29729"/>
    <lineage>
        <taxon>Eukaryota</taxon>
        <taxon>Viridiplantae</taxon>
        <taxon>Streptophyta</taxon>
        <taxon>Embryophyta</taxon>
        <taxon>Tracheophyta</taxon>
        <taxon>Spermatophyta</taxon>
        <taxon>Magnoliopsida</taxon>
        <taxon>eudicotyledons</taxon>
        <taxon>Gunneridae</taxon>
        <taxon>Pentapetalae</taxon>
        <taxon>rosids</taxon>
        <taxon>malvids</taxon>
        <taxon>Malvales</taxon>
        <taxon>Malvaceae</taxon>
        <taxon>Malvoideae</taxon>
        <taxon>Gossypium</taxon>
    </lineage>
</organism>
<proteinExistence type="predicted"/>
<sequence>MAWAMCPLVLKLKSNHYAPPGLTHKCVTWLCGISQYTRPGTRAKTQPCAPILNVHTACVTGVSVGRVRHMARPHWRVSPVLRKIF</sequence>
<gene>
    <name evidence="1" type="ORF">F383_15161</name>
</gene>
<name>A0A0B0PWG0_GOSAR</name>
<evidence type="ECO:0000313" key="2">
    <source>
        <dbReference type="Proteomes" id="UP000032142"/>
    </source>
</evidence>
<evidence type="ECO:0000313" key="1">
    <source>
        <dbReference type="EMBL" id="KHG30783.1"/>
    </source>
</evidence>